<dbReference type="Pfam" id="PF11951">
    <property type="entry name" value="Fungal_trans_2"/>
    <property type="match status" value="1"/>
</dbReference>
<dbReference type="GO" id="GO:0005634">
    <property type="term" value="C:nucleus"/>
    <property type="evidence" value="ECO:0007669"/>
    <property type="project" value="UniProtKB-SubCell"/>
</dbReference>
<dbReference type="GeneID" id="83198111"/>
<comment type="subcellular location">
    <subcellularLocation>
        <location evidence="1">Nucleus</location>
    </subcellularLocation>
</comment>
<dbReference type="AlphaFoldDB" id="A0A9W9PGR5"/>
<evidence type="ECO:0000256" key="3">
    <source>
        <dbReference type="SAM" id="MobiDB-lite"/>
    </source>
</evidence>
<reference evidence="4" key="1">
    <citation type="submission" date="2022-11" db="EMBL/GenBank/DDBJ databases">
        <authorList>
            <person name="Petersen C."/>
        </authorList>
    </citation>
    <scope>NUCLEOTIDE SEQUENCE</scope>
    <source>
        <strain evidence="4">IBT 19713</strain>
    </source>
</reference>
<accession>A0A9W9PGR5</accession>
<dbReference type="InterPro" id="IPR021858">
    <property type="entry name" value="Fun_TF"/>
</dbReference>
<dbReference type="OrthoDB" id="39175at2759"/>
<organism evidence="4 5">
    <name type="scientific">Penicillium chermesinum</name>
    <dbReference type="NCBI Taxonomy" id="63820"/>
    <lineage>
        <taxon>Eukaryota</taxon>
        <taxon>Fungi</taxon>
        <taxon>Dikarya</taxon>
        <taxon>Ascomycota</taxon>
        <taxon>Pezizomycotina</taxon>
        <taxon>Eurotiomycetes</taxon>
        <taxon>Eurotiomycetidae</taxon>
        <taxon>Eurotiales</taxon>
        <taxon>Aspergillaceae</taxon>
        <taxon>Penicillium</taxon>
    </lineage>
</organism>
<keyword evidence="5" id="KW-1185">Reference proteome</keyword>
<evidence type="ECO:0000313" key="4">
    <source>
        <dbReference type="EMBL" id="KAJ5246528.1"/>
    </source>
</evidence>
<dbReference type="EMBL" id="JAPQKS010000002">
    <property type="protein sequence ID" value="KAJ5246528.1"/>
    <property type="molecule type" value="Genomic_DNA"/>
</dbReference>
<evidence type="ECO:0000256" key="1">
    <source>
        <dbReference type="ARBA" id="ARBA00004123"/>
    </source>
</evidence>
<dbReference type="PANTHER" id="PTHR37534">
    <property type="entry name" value="TRANSCRIPTIONAL ACTIVATOR PROTEIN UGA3"/>
    <property type="match status" value="1"/>
</dbReference>
<sequence length="560" mass="62497">MSSKTPIRSALGQPPLPEDPRSFSPPDGEAEAEPAFDRELQELLDEASCTLLDPIPGVDAPMNLALKTDASGSNQRPVFKLGSQSDRLASLHRRLASTEVPSFLIQMPVILVQYYFDHVCKSWSSFDSPLNPFRFLVGRLWSRNAAVYYAIQSMAAASLANDFPSMRAVGLQTQQQAIACLRNNPRIGSLHRDNQDDEFFIALLMIGLTTTWHDAGDLGLEYLKEAKDYLAHQQKMSKSPDSTFAKQYPLYQQCLLYWNMLAAFVAEDSLLVNEEKVLERPDTEMSVYLVDGQTLPHPWTGPLSKSIGLFYQTAKLVRAARISRRTSGEVFDLDSIDFNSLVEEIEQRRSAEQLEESILFSGLSSYCGPVDIGDTDTPPSHFITMAEVYRCSALLQIYHVFPDILDERLQLIGNLKPGQDIPALFAILLKSNPCPSVAEARRILALHIVALIDQIPSTSGTRCMLPVLLTCISSDLVFSTESLFGPAANAIACLSTLDVEIAQARRKVSIWLSEISFILPKLRLQRCSRIVQETWDRADAGLGRYWLDVMIERNLETIMG</sequence>
<dbReference type="GO" id="GO:0045944">
    <property type="term" value="P:positive regulation of transcription by RNA polymerase II"/>
    <property type="evidence" value="ECO:0007669"/>
    <property type="project" value="TreeGrafter"/>
</dbReference>
<dbReference type="GO" id="GO:0000976">
    <property type="term" value="F:transcription cis-regulatory region binding"/>
    <property type="evidence" value="ECO:0007669"/>
    <property type="project" value="TreeGrafter"/>
</dbReference>
<protein>
    <submittedName>
        <fullName evidence="4">Uncharacterized protein</fullName>
    </submittedName>
</protein>
<gene>
    <name evidence="4" type="ORF">N7468_001511</name>
</gene>
<reference evidence="4" key="2">
    <citation type="journal article" date="2023" name="IMA Fungus">
        <title>Comparative genomic study of the Penicillium genus elucidates a diverse pangenome and 15 lateral gene transfer events.</title>
        <authorList>
            <person name="Petersen C."/>
            <person name="Sorensen T."/>
            <person name="Nielsen M.R."/>
            <person name="Sondergaard T.E."/>
            <person name="Sorensen J.L."/>
            <person name="Fitzpatrick D.A."/>
            <person name="Frisvad J.C."/>
            <person name="Nielsen K.L."/>
        </authorList>
    </citation>
    <scope>NUCLEOTIDE SEQUENCE</scope>
    <source>
        <strain evidence="4">IBT 19713</strain>
    </source>
</reference>
<comment type="caution">
    <text evidence="4">The sequence shown here is derived from an EMBL/GenBank/DDBJ whole genome shotgun (WGS) entry which is preliminary data.</text>
</comment>
<evidence type="ECO:0000313" key="5">
    <source>
        <dbReference type="Proteomes" id="UP001150941"/>
    </source>
</evidence>
<keyword evidence="2" id="KW-0539">Nucleus</keyword>
<dbReference type="PANTHER" id="PTHR37534:SF11">
    <property type="entry name" value="ZN(II)2CYS6 TRANSCRIPTION FACTOR (EUROFUNG)"/>
    <property type="match status" value="1"/>
</dbReference>
<evidence type="ECO:0000256" key="2">
    <source>
        <dbReference type="ARBA" id="ARBA00023242"/>
    </source>
</evidence>
<dbReference type="Proteomes" id="UP001150941">
    <property type="component" value="Unassembled WGS sequence"/>
</dbReference>
<feature type="region of interest" description="Disordered" evidence="3">
    <location>
        <begin position="1"/>
        <end position="35"/>
    </location>
</feature>
<dbReference type="RefSeq" id="XP_058333949.1">
    <property type="nucleotide sequence ID" value="XM_058470808.1"/>
</dbReference>
<name>A0A9W9PGR5_9EURO</name>
<proteinExistence type="predicted"/>
<dbReference type="GO" id="GO:0003700">
    <property type="term" value="F:DNA-binding transcription factor activity"/>
    <property type="evidence" value="ECO:0007669"/>
    <property type="project" value="TreeGrafter"/>
</dbReference>